<accession>A0A4R0IMA5</accession>
<evidence type="ECO:0000256" key="7">
    <source>
        <dbReference type="ARBA" id="ARBA00022958"/>
    </source>
</evidence>
<dbReference type="RefSeq" id="WP_131498454.1">
    <property type="nucleotide sequence ID" value="NZ_SJKC01000004.1"/>
</dbReference>
<evidence type="ECO:0000256" key="9">
    <source>
        <dbReference type="ARBA" id="ARBA00023065"/>
    </source>
</evidence>
<dbReference type="Pfam" id="PF06736">
    <property type="entry name" value="TMEM175"/>
    <property type="match status" value="1"/>
</dbReference>
<keyword evidence="8 13" id="KW-1133">Transmembrane helix</keyword>
<keyword evidence="9" id="KW-0406">Ion transport</keyword>
<comment type="subcellular location">
    <subcellularLocation>
        <location evidence="1">Membrane</location>
        <topology evidence="1">Multi-pass membrane protein</topology>
    </subcellularLocation>
</comment>
<keyword evidence="11" id="KW-0407">Ion channel</keyword>
<keyword evidence="10 13" id="KW-0472">Membrane</keyword>
<dbReference type="Proteomes" id="UP000294225">
    <property type="component" value="Unassembled WGS sequence"/>
</dbReference>
<dbReference type="InterPro" id="IPR010617">
    <property type="entry name" value="TMEM175-like"/>
</dbReference>
<keyword evidence="3" id="KW-0813">Transport</keyword>
<evidence type="ECO:0000256" key="13">
    <source>
        <dbReference type="SAM" id="Phobius"/>
    </source>
</evidence>
<keyword evidence="5 13" id="KW-0812">Transmembrane</keyword>
<evidence type="ECO:0000256" key="1">
    <source>
        <dbReference type="ARBA" id="ARBA00004141"/>
    </source>
</evidence>
<dbReference type="GO" id="GO:0015252">
    <property type="term" value="F:proton channel activity"/>
    <property type="evidence" value="ECO:0007669"/>
    <property type="project" value="InterPro"/>
</dbReference>
<comment type="caution">
    <text evidence="14">The sequence shown here is derived from an EMBL/GenBank/DDBJ whole genome shotgun (WGS) entry which is preliminary data.</text>
</comment>
<feature type="transmembrane region" description="Helical" evidence="13">
    <location>
        <begin position="12"/>
        <end position="34"/>
    </location>
</feature>
<feature type="transmembrane region" description="Helical" evidence="13">
    <location>
        <begin position="90"/>
        <end position="109"/>
    </location>
</feature>
<evidence type="ECO:0000256" key="3">
    <source>
        <dbReference type="ARBA" id="ARBA00022448"/>
    </source>
</evidence>
<keyword evidence="4" id="KW-0633">Potassium transport</keyword>
<evidence type="ECO:0000256" key="4">
    <source>
        <dbReference type="ARBA" id="ARBA00022538"/>
    </source>
</evidence>
<evidence type="ECO:0000256" key="5">
    <source>
        <dbReference type="ARBA" id="ARBA00022692"/>
    </source>
</evidence>
<reference evidence="14 15" key="1">
    <citation type="submission" date="2019-02" db="EMBL/GenBank/DDBJ databases">
        <title>Kribbella capetownensis sp. nov. and Kribbella speibonae sp. nov., isolated from soil.</title>
        <authorList>
            <person name="Curtis S.M."/>
            <person name="Norton I."/>
            <person name="Everest G.J."/>
            <person name="Meyers P.R."/>
        </authorList>
    </citation>
    <scope>NUCLEOTIDE SEQUENCE [LARGE SCALE GENOMIC DNA]</scope>
    <source>
        <strain evidence="14 15">YM55</strain>
    </source>
</reference>
<organism evidence="14 15">
    <name type="scientific">Kribbella speibonae</name>
    <dbReference type="NCBI Taxonomy" id="1572660"/>
    <lineage>
        <taxon>Bacteria</taxon>
        <taxon>Bacillati</taxon>
        <taxon>Actinomycetota</taxon>
        <taxon>Actinomycetes</taxon>
        <taxon>Propionibacteriales</taxon>
        <taxon>Kribbellaceae</taxon>
        <taxon>Kribbella</taxon>
    </lineage>
</organism>
<evidence type="ECO:0000313" key="15">
    <source>
        <dbReference type="Proteomes" id="UP000294225"/>
    </source>
</evidence>
<feature type="transmembrane region" description="Helical" evidence="13">
    <location>
        <begin position="115"/>
        <end position="135"/>
    </location>
</feature>
<dbReference type="AlphaFoldDB" id="A0A4R0IMA5"/>
<sequence length="210" mass="23304">MSTSRDPDRLILFTDAVVAIAITLLVLPLVDLVPEVQADGGDAVSVITEHRQEIFTFLLSFVVIASFWLGHHRVFEHVRAYTTAMMRLNLLWLLTIVVLPFPTEIIGAFDSDRFTAGLYTGTILALSICQSALTWMVHGHKELESPDNPVGKRELVSSLLLTGLTLLAFLLASLVPGVNFYAMLLLLLSPIFMRVWKGRSRIRTGAQQSD</sequence>
<dbReference type="EMBL" id="SJKC01000004">
    <property type="protein sequence ID" value="TCC33989.1"/>
    <property type="molecule type" value="Genomic_DNA"/>
</dbReference>
<dbReference type="GO" id="GO:0005267">
    <property type="term" value="F:potassium channel activity"/>
    <property type="evidence" value="ECO:0007669"/>
    <property type="project" value="UniProtKB-KW"/>
</dbReference>
<proteinExistence type="inferred from homology"/>
<evidence type="ECO:0000256" key="10">
    <source>
        <dbReference type="ARBA" id="ARBA00023136"/>
    </source>
</evidence>
<gene>
    <name evidence="14" type="ORF">E0H92_28515</name>
</gene>
<feature type="transmembrane region" description="Helical" evidence="13">
    <location>
        <begin position="54"/>
        <end position="70"/>
    </location>
</feature>
<dbReference type="PANTHER" id="PTHR31462">
    <property type="entry name" value="ENDOSOMAL/LYSOSOMAL POTASSIUM CHANNEL TMEM175"/>
    <property type="match status" value="1"/>
</dbReference>
<comment type="similarity">
    <text evidence="2">Belongs to the TMEM175 family.</text>
</comment>
<protein>
    <submittedName>
        <fullName evidence="14">DUF1211 domain-containing protein</fullName>
    </submittedName>
</protein>
<evidence type="ECO:0000256" key="8">
    <source>
        <dbReference type="ARBA" id="ARBA00022989"/>
    </source>
</evidence>
<evidence type="ECO:0000256" key="12">
    <source>
        <dbReference type="ARBA" id="ARBA00034430"/>
    </source>
</evidence>
<dbReference type="GO" id="GO:0016020">
    <property type="term" value="C:membrane"/>
    <property type="evidence" value="ECO:0007669"/>
    <property type="project" value="UniProtKB-SubCell"/>
</dbReference>
<name>A0A4R0IMA5_9ACTN</name>
<keyword evidence="6" id="KW-0631">Potassium channel</keyword>
<dbReference type="PANTHER" id="PTHR31462:SF5">
    <property type="entry name" value="ENDOSOMAL_LYSOSOMAL PROTON CHANNEL TMEM175"/>
    <property type="match status" value="1"/>
</dbReference>
<keyword evidence="7" id="KW-0630">Potassium</keyword>
<comment type="catalytic activity">
    <reaction evidence="12">
        <text>K(+)(in) = K(+)(out)</text>
        <dbReference type="Rhea" id="RHEA:29463"/>
        <dbReference type="ChEBI" id="CHEBI:29103"/>
    </reaction>
</comment>
<evidence type="ECO:0000313" key="14">
    <source>
        <dbReference type="EMBL" id="TCC33989.1"/>
    </source>
</evidence>
<evidence type="ECO:0000256" key="2">
    <source>
        <dbReference type="ARBA" id="ARBA00006920"/>
    </source>
</evidence>
<evidence type="ECO:0000256" key="6">
    <source>
        <dbReference type="ARBA" id="ARBA00022826"/>
    </source>
</evidence>
<evidence type="ECO:0000256" key="11">
    <source>
        <dbReference type="ARBA" id="ARBA00023303"/>
    </source>
</evidence>